<evidence type="ECO:0000313" key="2">
    <source>
        <dbReference type="Proteomes" id="UP000078546"/>
    </source>
</evidence>
<feature type="non-terminal residue" evidence="1">
    <location>
        <position position="1"/>
    </location>
</feature>
<accession>A0A1A8XCZ5</accession>
<dbReference type="EMBL" id="FLQV01003543">
    <property type="protein sequence ID" value="SBT02584.1"/>
    <property type="molecule type" value="Genomic_DNA"/>
</dbReference>
<protein>
    <submittedName>
        <fullName evidence="1">PIR Superfamily Protein</fullName>
    </submittedName>
</protein>
<organism evidence="1 2">
    <name type="scientific">Plasmodium ovale curtisi</name>
    <dbReference type="NCBI Taxonomy" id="864141"/>
    <lineage>
        <taxon>Eukaryota</taxon>
        <taxon>Sar</taxon>
        <taxon>Alveolata</taxon>
        <taxon>Apicomplexa</taxon>
        <taxon>Aconoidasida</taxon>
        <taxon>Haemosporida</taxon>
        <taxon>Plasmodiidae</taxon>
        <taxon>Plasmodium</taxon>
        <taxon>Plasmodium (Plasmodium)</taxon>
    </lineage>
</organism>
<proteinExistence type="predicted"/>
<sequence>FTPFGTWLNKRLMKRRNGFTLDEDINYFQQNMLGRGNVNSQNRRINIAYQTA</sequence>
<gene>
    <name evidence="1" type="ORF">POVCU1_078550</name>
</gene>
<dbReference type="Proteomes" id="UP000078546">
    <property type="component" value="Unassembled WGS sequence"/>
</dbReference>
<name>A0A1A8XCZ5_PLAOA</name>
<reference evidence="2" key="1">
    <citation type="submission" date="2016-05" db="EMBL/GenBank/DDBJ databases">
        <authorList>
            <person name="Naeem Raeece"/>
        </authorList>
    </citation>
    <scope>NUCLEOTIDE SEQUENCE [LARGE SCALE GENOMIC DNA]</scope>
</reference>
<dbReference type="AlphaFoldDB" id="A0A1A8XCZ5"/>
<evidence type="ECO:0000313" key="1">
    <source>
        <dbReference type="EMBL" id="SBT02584.1"/>
    </source>
</evidence>